<dbReference type="InterPro" id="IPR016162">
    <property type="entry name" value="Ald_DH_N"/>
</dbReference>
<dbReference type="Gene3D" id="3.40.309.10">
    <property type="entry name" value="Aldehyde Dehydrogenase, Chain A, domain 2"/>
    <property type="match status" value="1"/>
</dbReference>
<dbReference type="EMBL" id="JBHSQK010000007">
    <property type="protein sequence ID" value="MFC5947459.1"/>
    <property type="molecule type" value="Genomic_DNA"/>
</dbReference>
<sequence>MYDLARNYLDGEWMDSGDHRPAYDPATGLEIGRYAHGTRDDVARAIDAAQRAFTDSEWAHDRRLRSRVLNAMADRVEANSERLISLLAANNGKIVPEATFEVSMVAPKLRWWAAMALTEQGRASEMPGGKTSIVLRESIGVVGIIVPFNSPVILAVRSLGPVLAAGATAVLKMPEETALVNAAFMEVLAGVEGLPPGVVNAVTTGVEEGSLVVESPTVRAISFTGSSATGRAIAAQGAATLKRLSLELGGKTPMLVFDDGDVDAAVPVLTKAITTFAGQFCMAGSRLLVQRGVVDRVRSLMIDALGKVRVGPAADPSSQMGPLISKRDVARVDGVVEGALAAGARALVRGGAGIDPALAEGAFYHPTLLEVDDQSLPIIQKETFGPVLTLQVFDTEDEAVEMANDSSYGLAASVWSRDVDRTLQVAKRLEAGTVWVNNWAVVHDEFEEGGYKQSGLGRLNGLAAMEDFTEYKHVSLGSGH</sequence>
<reference evidence="4" key="1">
    <citation type="journal article" date="2019" name="Int. J. Syst. Evol. Microbiol.">
        <title>The Global Catalogue of Microorganisms (GCM) 10K type strain sequencing project: providing services to taxonomists for standard genome sequencing and annotation.</title>
        <authorList>
            <consortium name="The Broad Institute Genomics Platform"/>
            <consortium name="The Broad Institute Genome Sequencing Center for Infectious Disease"/>
            <person name="Wu L."/>
            <person name="Ma J."/>
        </authorList>
    </citation>
    <scope>NUCLEOTIDE SEQUENCE [LARGE SCALE GENOMIC DNA]</scope>
    <source>
        <strain evidence="4">CGMCC 4.7397</strain>
    </source>
</reference>
<dbReference type="SUPFAM" id="SSF53720">
    <property type="entry name" value="ALDH-like"/>
    <property type="match status" value="1"/>
</dbReference>
<evidence type="ECO:0000259" key="2">
    <source>
        <dbReference type="Pfam" id="PF00171"/>
    </source>
</evidence>
<dbReference type="Gene3D" id="3.40.605.10">
    <property type="entry name" value="Aldehyde Dehydrogenase, Chain A, domain 1"/>
    <property type="match status" value="1"/>
</dbReference>
<dbReference type="InterPro" id="IPR016161">
    <property type="entry name" value="Ald_DH/histidinol_DH"/>
</dbReference>
<dbReference type="PANTHER" id="PTHR11699">
    <property type="entry name" value="ALDEHYDE DEHYDROGENASE-RELATED"/>
    <property type="match status" value="1"/>
</dbReference>
<organism evidence="3 4">
    <name type="scientific">Pseudonocardia lutea</name>
    <dbReference type="NCBI Taxonomy" id="2172015"/>
    <lineage>
        <taxon>Bacteria</taxon>
        <taxon>Bacillati</taxon>
        <taxon>Actinomycetota</taxon>
        <taxon>Actinomycetes</taxon>
        <taxon>Pseudonocardiales</taxon>
        <taxon>Pseudonocardiaceae</taxon>
        <taxon>Pseudonocardia</taxon>
    </lineage>
</organism>
<gene>
    <name evidence="3" type="ORF">ACFQH9_04115</name>
</gene>
<keyword evidence="4" id="KW-1185">Reference proteome</keyword>
<comment type="caution">
    <text evidence="3">The sequence shown here is derived from an EMBL/GenBank/DDBJ whole genome shotgun (WGS) entry which is preliminary data.</text>
</comment>
<dbReference type="InterPro" id="IPR015590">
    <property type="entry name" value="Aldehyde_DH_dom"/>
</dbReference>
<evidence type="ECO:0000313" key="4">
    <source>
        <dbReference type="Proteomes" id="UP001596119"/>
    </source>
</evidence>
<proteinExistence type="predicted"/>
<dbReference type="Pfam" id="PF00171">
    <property type="entry name" value="Aldedh"/>
    <property type="match status" value="1"/>
</dbReference>
<dbReference type="RefSeq" id="WP_379564333.1">
    <property type="nucleotide sequence ID" value="NZ_JBHSQK010000007.1"/>
</dbReference>
<accession>A0ABW1I4X5</accession>
<evidence type="ECO:0000256" key="1">
    <source>
        <dbReference type="ARBA" id="ARBA00023002"/>
    </source>
</evidence>
<name>A0ABW1I4X5_9PSEU</name>
<evidence type="ECO:0000313" key="3">
    <source>
        <dbReference type="EMBL" id="MFC5947459.1"/>
    </source>
</evidence>
<dbReference type="Proteomes" id="UP001596119">
    <property type="component" value="Unassembled WGS sequence"/>
</dbReference>
<protein>
    <submittedName>
        <fullName evidence="3">Aldehyde dehydrogenase family protein</fullName>
    </submittedName>
</protein>
<feature type="domain" description="Aldehyde dehydrogenase" evidence="2">
    <location>
        <begin position="14"/>
        <end position="474"/>
    </location>
</feature>
<keyword evidence="1" id="KW-0560">Oxidoreductase</keyword>
<dbReference type="InterPro" id="IPR016163">
    <property type="entry name" value="Ald_DH_C"/>
</dbReference>